<dbReference type="Gene3D" id="3.40.50.2020">
    <property type="match status" value="1"/>
</dbReference>
<organism evidence="1 2">
    <name type="scientific">Herbinix luporum</name>
    <dbReference type="NCBI Taxonomy" id="1679721"/>
    <lineage>
        <taxon>Bacteria</taxon>
        <taxon>Bacillati</taxon>
        <taxon>Bacillota</taxon>
        <taxon>Clostridia</taxon>
        <taxon>Lachnospirales</taxon>
        <taxon>Lachnospiraceae</taxon>
        <taxon>Herbinix</taxon>
    </lineage>
</organism>
<protein>
    <recommendedName>
        <fullName evidence="3">Orotate phosphoribosyltransferase</fullName>
    </recommendedName>
</protein>
<dbReference type="InterPro" id="IPR029057">
    <property type="entry name" value="PRTase-like"/>
</dbReference>
<sequence length="235" mass="26268">MNKVTDEMFVGYWILILLGGYAMEQRAIKIHSSENKKVKLKVIPGHFATSHSHVNHYIDLTTTKTRLSEASETAQVMAKQYVNNVVIDTIVCLDNCDVIGAFLANELTIAGIRSLNAHQTMYIISPEFNTNGQMIFRDCNQPAVYNKNILLLVASATTGDTIRRSLDCIRYYGGIVNGISAIFSAVDQVEGMKVNSIFRSEDLPNYQSYSINECPLCKKGHRLEGIVNGYGYMRL</sequence>
<accession>A0A0K8J392</accession>
<dbReference type="EMBL" id="LN879430">
    <property type="protein sequence ID" value="CUH91834.1"/>
    <property type="molecule type" value="Genomic_DNA"/>
</dbReference>
<evidence type="ECO:0000313" key="1">
    <source>
        <dbReference type="EMBL" id="CUH91834.1"/>
    </source>
</evidence>
<name>A0A0K8J392_9FIRM</name>
<reference evidence="2" key="1">
    <citation type="submission" date="2015-09" db="EMBL/GenBank/DDBJ databases">
        <authorList>
            <person name="Wibberg D."/>
        </authorList>
    </citation>
    <scope>NUCLEOTIDE SEQUENCE [LARGE SCALE GENOMIC DNA]</scope>
    <source>
        <strain evidence="2">SD1D</strain>
    </source>
</reference>
<dbReference type="Proteomes" id="UP000196053">
    <property type="component" value="Chromosome I"/>
</dbReference>
<dbReference type="AlphaFoldDB" id="A0A0K8J392"/>
<gene>
    <name evidence="1" type="ORF">SD1D_0281</name>
</gene>
<keyword evidence="2" id="KW-1185">Reference proteome</keyword>
<dbReference type="KEGG" id="hsd:SD1D_0281"/>
<evidence type="ECO:0008006" key="3">
    <source>
        <dbReference type="Google" id="ProtNLM"/>
    </source>
</evidence>
<dbReference type="SUPFAM" id="SSF53271">
    <property type="entry name" value="PRTase-like"/>
    <property type="match status" value="1"/>
</dbReference>
<proteinExistence type="predicted"/>
<evidence type="ECO:0000313" key="2">
    <source>
        <dbReference type="Proteomes" id="UP000196053"/>
    </source>
</evidence>